<evidence type="ECO:0000256" key="1">
    <source>
        <dbReference type="SAM" id="MobiDB-lite"/>
    </source>
</evidence>
<keyword evidence="4" id="KW-0548">Nucleotidyltransferase</keyword>
<feature type="domain" description="Ap4A phosphorylase 1/2 N-terminal" evidence="3">
    <location>
        <begin position="38"/>
        <end position="196"/>
    </location>
</feature>
<dbReference type="EC" id="2.7.7.53" evidence="4"/>
<evidence type="ECO:0000313" key="4">
    <source>
        <dbReference type="EMBL" id="WFD36070.1"/>
    </source>
</evidence>
<dbReference type="GO" id="GO:0009117">
    <property type="term" value="P:nucleotide metabolic process"/>
    <property type="evidence" value="ECO:0007669"/>
    <property type="project" value="InterPro"/>
</dbReference>
<proteinExistence type="predicted"/>
<keyword evidence="4" id="KW-0808">Transferase</keyword>
<evidence type="ECO:0000313" key="5">
    <source>
        <dbReference type="Proteomes" id="UP001219933"/>
    </source>
</evidence>
<dbReference type="SUPFAM" id="SSF54197">
    <property type="entry name" value="HIT-like"/>
    <property type="match status" value="1"/>
</dbReference>
<dbReference type="InterPro" id="IPR036265">
    <property type="entry name" value="HIT-like_sf"/>
</dbReference>
<accession>A0AAF0ESR2</accession>
<dbReference type="Proteomes" id="UP001219933">
    <property type="component" value="Chromosome 4"/>
</dbReference>
<dbReference type="EMBL" id="CP119880">
    <property type="protein sequence ID" value="WFD36070.1"/>
    <property type="molecule type" value="Genomic_DNA"/>
</dbReference>
<name>A0AAF0ESR2_9BASI</name>
<sequence>MTLGSSSADLGRLGPLVARQFEVATSAGDVLYFESHSKTATPIDATASQCVPWNVRTVPALLKKPGKDTKEAPTDAASDKPAQNPKDVFAPPYVPNLLVAEMDDYTVLLNKFSVLPNHALLVTRDFVSQDMPPTPEMVATVYKIINAHRPTVPGGEVFGFFNCGPQSGASQPHCHFQLVEVAAQSGEAVPIETLLESIPKDGEEYRHTHMLPTPWQHFVVLLQPQSDDKIGAYMAERLMQGLDAMFRERMLLVQSDRDLVPAGRPSFNILVTRRALHVIPRRTDTFSLREAGWGAFAGGDVPETAGTLSVNAMGYAGFMLARHESEADALLDDKNERVAHVLGHTGFPPVSNRVDEQS</sequence>
<evidence type="ECO:0000259" key="3">
    <source>
        <dbReference type="Pfam" id="PF19327"/>
    </source>
</evidence>
<evidence type="ECO:0000259" key="2">
    <source>
        <dbReference type="Pfam" id="PF09830"/>
    </source>
</evidence>
<reference evidence="4" key="1">
    <citation type="submission" date="2023-03" db="EMBL/GenBank/DDBJ databases">
        <title>Mating type loci evolution in Malassezia.</title>
        <authorList>
            <person name="Coelho M.A."/>
        </authorList>
    </citation>
    <scope>NUCLEOTIDE SEQUENCE</scope>
    <source>
        <strain evidence="4">CBS 11721</strain>
    </source>
</reference>
<dbReference type="GO" id="GO:0005524">
    <property type="term" value="F:ATP binding"/>
    <property type="evidence" value="ECO:0007669"/>
    <property type="project" value="InterPro"/>
</dbReference>
<protein>
    <submittedName>
        <fullName evidence="4">ATP adenylyltransferase</fullName>
        <ecNumber evidence="4">2.7.7.53</ecNumber>
    </submittedName>
</protein>
<dbReference type="AlphaFoldDB" id="A0AAF0ESR2"/>
<dbReference type="InterPro" id="IPR019200">
    <property type="entry name" value="ATP_adenylylTrfase_C"/>
</dbReference>
<dbReference type="Gene3D" id="3.30.428.70">
    <property type="match status" value="1"/>
</dbReference>
<dbReference type="PANTHER" id="PTHR38420:SF1">
    <property type="entry name" value="PUTATIVE (AFU_ORTHOLOGUE AFUA_5G14690)-RELATED"/>
    <property type="match status" value="1"/>
</dbReference>
<dbReference type="PANTHER" id="PTHR38420">
    <property type="entry name" value="AP-4-A PHOSPHORYLASE II"/>
    <property type="match status" value="1"/>
</dbReference>
<dbReference type="InterPro" id="IPR043171">
    <property type="entry name" value="Ap4A_phos1/2-like"/>
</dbReference>
<feature type="region of interest" description="Disordered" evidence="1">
    <location>
        <begin position="62"/>
        <end position="88"/>
    </location>
</feature>
<dbReference type="InterPro" id="IPR009163">
    <property type="entry name" value="Ap4A_phos1/2"/>
</dbReference>
<organism evidence="4 5">
    <name type="scientific">Malassezia cuniculi</name>
    <dbReference type="NCBI Taxonomy" id="948313"/>
    <lineage>
        <taxon>Eukaryota</taxon>
        <taxon>Fungi</taxon>
        <taxon>Dikarya</taxon>
        <taxon>Basidiomycota</taxon>
        <taxon>Ustilaginomycotina</taxon>
        <taxon>Malasseziomycetes</taxon>
        <taxon>Malasseziales</taxon>
        <taxon>Malasseziaceae</taxon>
        <taxon>Malassezia</taxon>
    </lineage>
</organism>
<gene>
    <name evidence="4" type="primary">APA2</name>
    <name evidence="4" type="ORF">MCUN1_002941</name>
</gene>
<dbReference type="Pfam" id="PF19327">
    <property type="entry name" value="Ap4A_phos_N"/>
    <property type="match status" value="1"/>
</dbReference>
<dbReference type="InterPro" id="IPR045759">
    <property type="entry name" value="Ap4A_phos1/2_N"/>
</dbReference>
<dbReference type="Pfam" id="PF09830">
    <property type="entry name" value="ATP_transf"/>
    <property type="match status" value="1"/>
</dbReference>
<keyword evidence="5" id="KW-1185">Reference proteome</keyword>
<feature type="domain" description="ATP adenylyltransferase C-terminal" evidence="2">
    <location>
        <begin position="213"/>
        <end position="348"/>
    </location>
</feature>
<dbReference type="GO" id="GO:0003877">
    <property type="term" value="F:ATP:ADP adenylyltransferase activity"/>
    <property type="evidence" value="ECO:0007669"/>
    <property type="project" value="UniProtKB-EC"/>
</dbReference>